<protein>
    <recommendedName>
        <fullName evidence="2">Secreted protein CSS2 C-terminal domain-containing protein</fullName>
    </recommendedName>
</protein>
<comment type="caution">
    <text evidence="3">The sequence shown here is derived from an EMBL/GenBank/DDBJ whole genome shotgun (WGS) entry which is preliminary data.</text>
</comment>
<sequence length="204" mass="22133">MTSPHGSETDTVQKFIRATAAYVIPLLLLVANLFAYLDKNETKPYEILASNILMSVQLLGVYLLGQGATSPVSGNTAVHAEDSESEKPAVEERGNTCRKILALAASHKSTIPIDWSTAKIERCGYFSGNAGPNDEIHYEYHAAGKHCDTTAEKATITECLDLTYGGPWNGYLLIGPSEGFDYKAYCGPKLNLQTCDSRGKSDLH</sequence>
<feature type="domain" description="Secreted protein CSS2 C-terminal" evidence="2">
    <location>
        <begin position="115"/>
        <end position="157"/>
    </location>
</feature>
<keyword evidence="1" id="KW-1133">Transmembrane helix</keyword>
<accession>A0A8H4U3M0</accession>
<evidence type="ECO:0000256" key="1">
    <source>
        <dbReference type="SAM" id="Phobius"/>
    </source>
</evidence>
<dbReference type="AlphaFoldDB" id="A0A8H4U3M0"/>
<keyword evidence="1" id="KW-0472">Membrane</keyword>
<dbReference type="OrthoDB" id="5059029at2759"/>
<keyword evidence="1" id="KW-0812">Transmembrane</keyword>
<reference evidence="3" key="2">
    <citation type="submission" date="2020-05" db="EMBL/GenBank/DDBJ databases">
        <authorList>
            <person name="Kim H.-S."/>
            <person name="Proctor R.H."/>
            <person name="Brown D.W."/>
        </authorList>
    </citation>
    <scope>NUCLEOTIDE SEQUENCE</scope>
    <source>
        <strain evidence="3">NRRL 20472</strain>
    </source>
</reference>
<dbReference type="EMBL" id="JABEXW010000177">
    <property type="protein sequence ID" value="KAF4969029.1"/>
    <property type="molecule type" value="Genomic_DNA"/>
</dbReference>
<dbReference type="InterPro" id="IPR046624">
    <property type="entry name" value="CSS2_C"/>
</dbReference>
<evidence type="ECO:0000313" key="3">
    <source>
        <dbReference type="EMBL" id="KAF4969029.1"/>
    </source>
</evidence>
<evidence type="ECO:0000313" key="4">
    <source>
        <dbReference type="Proteomes" id="UP000622797"/>
    </source>
</evidence>
<name>A0A8H4U3M0_9HYPO</name>
<evidence type="ECO:0000259" key="2">
    <source>
        <dbReference type="Pfam" id="PF20521"/>
    </source>
</evidence>
<dbReference type="Proteomes" id="UP000622797">
    <property type="component" value="Unassembled WGS sequence"/>
</dbReference>
<reference evidence="3" key="1">
    <citation type="journal article" date="2020" name="BMC Genomics">
        <title>Correction to: Identification and distribution of gene clusters required for synthesis of sphingolipid metabolism inhibitors in diverse species of the filamentous fungus Fusarium.</title>
        <authorList>
            <person name="Kim H.S."/>
            <person name="Lohmar J.M."/>
            <person name="Busman M."/>
            <person name="Brown D.W."/>
            <person name="Naumann T.A."/>
            <person name="Divon H.H."/>
            <person name="Lysoe E."/>
            <person name="Uhlig S."/>
            <person name="Proctor R.H."/>
        </authorList>
    </citation>
    <scope>NUCLEOTIDE SEQUENCE</scope>
    <source>
        <strain evidence="3">NRRL 20472</strain>
    </source>
</reference>
<gene>
    <name evidence="3" type="ORF">FSARC_3683</name>
</gene>
<proteinExistence type="predicted"/>
<feature type="transmembrane region" description="Helical" evidence="1">
    <location>
        <begin position="15"/>
        <end position="35"/>
    </location>
</feature>
<organism evidence="3 4">
    <name type="scientific">Fusarium sarcochroum</name>
    <dbReference type="NCBI Taxonomy" id="1208366"/>
    <lineage>
        <taxon>Eukaryota</taxon>
        <taxon>Fungi</taxon>
        <taxon>Dikarya</taxon>
        <taxon>Ascomycota</taxon>
        <taxon>Pezizomycotina</taxon>
        <taxon>Sordariomycetes</taxon>
        <taxon>Hypocreomycetidae</taxon>
        <taxon>Hypocreales</taxon>
        <taxon>Nectriaceae</taxon>
        <taxon>Fusarium</taxon>
        <taxon>Fusarium lateritium species complex</taxon>
    </lineage>
</organism>
<keyword evidence="4" id="KW-1185">Reference proteome</keyword>
<dbReference type="Pfam" id="PF20521">
    <property type="entry name" value="DUF6736"/>
    <property type="match status" value="1"/>
</dbReference>